<name>A0AAT9G969_9RICK</name>
<gene>
    <name evidence="1" type="ORF">DMENIID0002_10080</name>
</gene>
<organism evidence="1">
    <name type="scientific">Candidatus Tisiphia endosymbiont of Sergentomyia squamirostris</name>
    <dbReference type="NCBI Taxonomy" id="3113639"/>
    <lineage>
        <taxon>Bacteria</taxon>
        <taxon>Pseudomonadati</taxon>
        <taxon>Pseudomonadota</taxon>
        <taxon>Alphaproteobacteria</taxon>
        <taxon>Rickettsiales</taxon>
        <taxon>Rickettsiaceae</taxon>
        <taxon>Rickettsieae</taxon>
        <taxon>Candidatus Tisiphia</taxon>
    </lineage>
</organism>
<sequence>MNNQQAIILLYSSHARFELIRQSLINFCKENNFTIIKIIDAPNKYDDSILRELIYTVSKQNNYNSPINLIIDDSIFGNICYFVTWVVITTLLEAKLINRLYIQENILHTSNTEKDKFDNFLATNIITEHYLLKFCFSYFNVIMHAAKATIDFDDEELHKGGNA</sequence>
<reference evidence="1" key="1">
    <citation type="submission" date="2024-01" db="EMBL/GenBank/DDBJ databases">
        <title>Sequencing the genomes of a sandfly, Sergentomyia squamirostris, and its two endosymbionts.</title>
        <authorList>
            <person name="Itokawa K."/>
            <person name="Sanjoba C."/>
        </authorList>
    </citation>
    <scope>NUCLEOTIDE SEQUENCE</scope>
    <source>
        <strain evidence="1">RiSSQ</strain>
    </source>
</reference>
<evidence type="ECO:0000313" key="1">
    <source>
        <dbReference type="EMBL" id="BFD46362.1"/>
    </source>
</evidence>
<protein>
    <submittedName>
        <fullName evidence="1">Uncharacterized protein</fullName>
    </submittedName>
</protein>
<accession>A0AAT9G969</accession>
<proteinExistence type="predicted"/>
<dbReference type="AlphaFoldDB" id="A0AAT9G969"/>
<dbReference type="EMBL" id="AP029170">
    <property type="protein sequence ID" value="BFD46362.1"/>
    <property type="molecule type" value="Genomic_DNA"/>
</dbReference>